<dbReference type="EMBL" id="BLKM01006525">
    <property type="protein sequence ID" value="GFG28123.1"/>
    <property type="molecule type" value="Genomic_DNA"/>
</dbReference>
<comment type="caution">
    <text evidence="1">The sequence shown here is derived from an EMBL/GenBank/DDBJ whole genome shotgun (WGS) entry which is preliminary data.</text>
</comment>
<dbReference type="AlphaFoldDB" id="A0A6L2P7I6"/>
<gene>
    <name evidence="1" type="ORF">Cfor_01965</name>
</gene>
<accession>A0A6L2P7I6</accession>
<reference evidence="2" key="1">
    <citation type="submission" date="2020-01" db="EMBL/GenBank/DDBJ databases">
        <title>Draft genome sequence of the Termite Coptotermes fromosanus.</title>
        <authorList>
            <person name="Itakura S."/>
            <person name="Yosikawa Y."/>
            <person name="Umezawa K."/>
        </authorList>
    </citation>
    <scope>NUCLEOTIDE SEQUENCE [LARGE SCALE GENOMIC DNA]</scope>
</reference>
<sequence length="105" mass="11851">MVGEYRVLWLRLSELVTGTGHNGYSAPTASHQNMALKTGRTTRGEHVLGNDTDESTSDIGARFQDCEQTSLRVVRVCIAYLPHCFDAVKRMRGWKKGAWIWIRIA</sequence>
<keyword evidence="2" id="KW-1185">Reference proteome</keyword>
<dbReference type="Proteomes" id="UP000502823">
    <property type="component" value="Unassembled WGS sequence"/>
</dbReference>
<evidence type="ECO:0000313" key="1">
    <source>
        <dbReference type="EMBL" id="GFG28123.1"/>
    </source>
</evidence>
<proteinExistence type="predicted"/>
<dbReference type="InParanoid" id="A0A6L2P7I6"/>
<name>A0A6L2P7I6_COPFO</name>
<protein>
    <submittedName>
        <fullName evidence="1">Uncharacterized protein</fullName>
    </submittedName>
</protein>
<evidence type="ECO:0000313" key="2">
    <source>
        <dbReference type="Proteomes" id="UP000502823"/>
    </source>
</evidence>
<organism evidence="1 2">
    <name type="scientific">Coptotermes formosanus</name>
    <name type="common">Formosan subterranean termite</name>
    <dbReference type="NCBI Taxonomy" id="36987"/>
    <lineage>
        <taxon>Eukaryota</taxon>
        <taxon>Metazoa</taxon>
        <taxon>Ecdysozoa</taxon>
        <taxon>Arthropoda</taxon>
        <taxon>Hexapoda</taxon>
        <taxon>Insecta</taxon>
        <taxon>Pterygota</taxon>
        <taxon>Neoptera</taxon>
        <taxon>Polyneoptera</taxon>
        <taxon>Dictyoptera</taxon>
        <taxon>Blattodea</taxon>
        <taxon>Blattoidea</taxon>
        <taxon>Termitoidae</taxon>
        <taxon>Rhinotermitidae</taxon>
        <taxon>Coptotermes</taxon>
    </lineage>
</organism>